<comment type="caution">
    <text evidence="3">The sequence shown here is derived from an EMBL/GenBank/DDBJ whole genome shotgun (WGS) entry which is preliminary data.</text>
</comment>
<dbReference type="Proteomes" id="UP000254258">
    <property type="component" value="Unassembled WGS sequence"/>
</dbReference>
<feature type="transmembrane region" description="Helical" evidence="1">
    <location>
        <begin position="56"/>
        <end position="77"/>
    </location>
</feature>
<keyword evidence="1" id="KW-1133">Transmembrane helix</keyword>
<feature type="domain" description="Heparan-alpha-glucosaminide N-acetyltransferase catalytic" evidence="2">
    <location>
        <begin position="10"/>
        <end position="213"/>
    </location>
</feature>
<keyword evidence="4" id="KW-1185">Reference proteome</keyword>
<dbReference type="PANTHER" id="PTHR40407:SF1">
    <property type="entry name" value="HEPARAN-ALPHA-GLUCOSAMINIDE N-ACETYLTRANSFERASE CATALYTIC DOMAIN-CONTAINING PROTEIN"/>
    <property type="match status" value="1"/>
</dbReference>
<dbReference type="RefSeq" id="WP_115495704.1">
    <property type="nucleotide sequence ID" value="NZ_QRBE01000006.1"/>
</dbReference>
<dbReference type="PANTHER" id="PTHR40407">
    <property type="entry name" value="MEMBRANE PROTEIN-LIKE PROTEIN"/>
    <property type="match status" value="1"/>
</dbReference>
<feature type="transmembrane region" description="Helical" evidence="1">
    <location>
        <begin position="308"/>
        <end position="333"/>
    </location>
</feature>
<feature type="transmembrane region" description="Helical" evidence="1">
    <location>
        <begin position="190"/>
        <end position="210"/>
    </location>
</feature>
<name>A0A370WYB4_9GAMM</name>
<keyword evidence="1" id="KW-0812">Transmembrane</keyword>
<feature type="transmembrane region" description="Helical" evidence="1">
    <location>
        <begin position="89"/>
        <end position="108"/>
    </location>
</feature>
<feature type="transmembrane region" description="Helical" evidence="1">
    <location>
        <begin position="120"/>
        <end position="153"/>
    </location>
</feature>
<evidence type="ECO:0000259" key="2">
    <source>
        <dbReference type="Pfam" id="PF07786"/>
    </source>
</evidence>
<dbReference type="AlphaFoldDB" id="A0A370WYB4"/>
<evidence type="ECO:0000256" key="1">
    <source>
        <dbReference type="SAM" id="Phobius"/>
    </source>
</evidence>
<sequence length="393" mass="44591">MLEGSIHRARIESIDLLRGIIIVIMALDHSHDFFGSLTSQPTDLATTTPALFFTRWITHFCAPVFFLLTGTGASLTLKRMSKSALARFLVSRGLWLIFLDVVVMRFALQFNLDYHITILVVLWALGWAMIVLAALIWLPIWLIAAFGVLCIAGHNALDNIDAAQFGAWAPLWKLLHELGVVFSIHGHTVVVAYVLIPWVAVTAMGYVLGTVYQWPAHVRRPVLFWLGVGLMLGFVVLRYVDIYGDPGPWSVQKTPLFTLMSFINCNKYPPSLLFLMMTLGPALLLLWAFDAGVPRWLRPAHTIGRVPLFFYVVHFYWIHLLAVAACWICYGTVANMFQSPDLAHFPFTAPPGWNFGLPVVYLVWAFVVISLYPLCAWYAGVRRRHDWWWLSYL</sequence>
<dbReference type="EMBL" id="QRBE01000006">
    <property type="protein sequence ID" value="RDS81148.1"/>
    <property type="molecule type" value="Genomic_DNA"/>
</dbReference>
<keyword evidence="1" id="KW-0472">Membrane</keyword>
<dbReference type="InterPro" id="IPR012429">
    <property type="entry name" value="HGSNAT_cat"/>
</dbReference>
<evidence type="ECO:0000313" key="4">
    <source>
        <dbReference type="Proteomes" id="UP000254258"/>
    </source>
</evidence>
<feature type="transmembrane region" description="Helical" evidence="1">
    <location>
        <begin position="268"/>
        <end position="287"/>
    </location>
</feature>
<proteinExistence type="predicted"/>
<dbReference type="OrthoDB" id="508112at2"/>
<feature type="transmembrane region" description="Helical" evidence="1">
    <location>
        <begin position="222"/>
        <end position="240"/>
    </location>
</feature>
<feature type="transmembrane region" description="Helical" evidence="1">
    <location>
        <begin position="353"/>
        <end position="379"/>
    </location>
</feature>
<evidence type="ECO:0000313" key="3">
    <source>
        <dbReference type="EMBL" id="RDS81148.1"/>
    </source>
</evidence>
<accession>A0A370WYB4</accession>
<organism evidence="3 4">
    <name type="scientific">Dyella monticola</name>
    <dbReference type="NCBI Taxonomy" id="1927958"/>
    <lineage>
        <taxon>Bacteria</taxon>
        <taxon>Pseudomonadati</taxon>
        <taxon>Pseudomonadota</taxon>
        <taxon>Gammaproteobacteria</taxon>
        <taxon>Lysobacterales</taxon>
        <taxon>Rhodanobacteraceae</taxon>
        <taxon>Dyella</taxon>
    </lineage>
</organism>
<reference evidence="3 4" key="1">
    <citation type="submission" date="2018-07" db="EMBL/GenBank/DDBJ databases">
        <title>Dyella monticola sp. nov. and Dyella psychrodurans sp. nov. isolated from monsoon evergreen broad-leaved forest soil of Dinghu Mountain, China.</title>
        <authorList>
            <person name="Gao Z."/>
            <person name="Qiu L."/>
        </authorList>
    </citation>
    <scope>NUCLEOTIDE SEQUENCE [LARGE SCALE GENOMIC DNA]</scope>
    <source>
        <strain evidence="3 4">4G-K06</strain>
    </source>
</reference>
<gene>
    <name evidence="3" type="ORF">DWU98_11435</name>
</gene>
<protein>
    <submittedName>
        <fullName evidence="3">DUF1624 domain-containing protein</fullName>
    </submittedName>
</protein>
<dbReference type="Pfam" id="PF07786">
    <property type="entry name" value="HGSNAT_cat"/>
    <property type="match status" value="1"/>
</dbReference>